<proteinExistence type="inferred from homology"/>
<keyword evidence="4" id="KW-0813">Transport</keyword>
<evidence type="ECO:0000256" key="9">
    <source>
        <dbReference type="SAM" id="MobiDB-lite"/>
    </source>
</evidence>
<evidence type="ECO:0000313" key="11">
    <source>
        <dbReference type="EMBL" id="KAJ4480461.1"/>
    </source>
</evidence>
<dbReference type="InterPro" id="IPR048680">
    <property type="entry name" value="COG4_N"/>
</dbReference>
<gene>
    <name evidence="11" type="ORF">C8J55DRAFT_428434</name>
</gene>
<keyword evidence="5" id="KW-0653">Protein transport</keyword>
<dbReference type="PANTHER" id="PTHR24016:SF0">
    <property type="entry name" value="CONSERVED OLIGOMERIC GOLGI COMPLEX SUBUNIT 4"/>
    <property type="match status" value="1"/>
</dbReference>
<evidence type="ECO:0000256" key="3">
    <source>
        <dbReference type="ARBA" id="ARBA00020975"/>
    </source>
</evidence>
<accession>A0A9W9DPM7</accession>
<evidence type="ECO:0000259" key="10">
    <source>
        <dbReference type="SMART" id="SM00762"/>
    </source>
</evidence>
<reference evidence="11" key="2">
    <citation type="journal article" date="2023" name="Proc. Natl. Acad. Sci. U.S.A.">
        <title>A global phylogenomic analysis of the shiitake genus Lentinula.</title>
        <authorList>
            <person name="Sierra-Patev S."/>
            <person name="Min B."/>
            <person name="Naranjo-Ortiz M."/>
            <person name="Looney B."/>
            <person name="Konkel Z."/>
            <person name="Slot J.C."/>
            <person name="Sakamoto Y."/>
            <person name="Steenwyk J.L."/>
            <person name="Rokas A."/>
            <person name="Carro J."/>
            <person name="Camarero S."/>
            <person name="Ferreira P."/>
            <person name="Molpeceres G."/>
            <person name="Ruiz-Duenas F.J."/>
            <person name="Serrano A."/>
            <person name="Henrissat B."/>
            <person name="Drula E."/>
            <person name="Hughes K.W."/>
            <person name="Mata J.L."/>
            <person name="Ishikawa N.K."/>
            <person name="Vargas-Isla R."/>
            <person name="Ushijima S."/>
            <person name="Smith C.A."/>
            <person name="Donoghue J."/>
            <person name="Ahrendt S."/>
            <person name="Andreopoulos W."/>
            <person name="He G."/>
            <person name="LaButti K."/>
            <person name="Lipzen A."/>
            <person name="Ng V."/>
            <person name="Riley R."/>
            <person name="Sandor L."/>
            <person name="Barry K."/>
            <person name="Martinez A.T."/>
            <person name="Xiao Y."/>
            <person name="Gibbons J.G."/>
            <person name="Terashima K."/>
            <person name="Grigoriev I.V."/>
            <person name="Hibbett D."/>
        </authorList>
    </citation>
    <scope>NUCLEOTIDE SEQUENCE</scope>
    <source>
        <strain evidence="11">Sp2 HRB7682 ss15</strain>
    </source>
</reference>
<dbReference type="InterPro" id="IPR048682">
    <property type="entry name" value="COG4"/>
</dbReference>
<feature type="region of interest" description="Disordered" evidence="9">
    <location>
        <begin position="1"/>
        <end position="22"/>
    </location>
</feature>
<dbReference type="Pfam" id="PF20662">
    <property type="entry name" value="COG4_C"/>
    <property type="match status" value="1"/>
</dbReference>
<reference evidence="11" key="1">
    <citation type="submission" date="2022-08" db="EMBL/GenBank/DDBJ databases">
        <authorList>
            <consortium name="DOE Joint Genome Institute"/>
            <person name="Min B."/>
            <person name="Riley R."/>
            <person name="Sierra-Patev S."/>
            <person name="Naranjo-Ortiz M."/>
            <person name="Looney B."/>
            <person name="Konkel Z."/>
            <person name="Slot J.C."/>
            <person name="Sakamoto Y."/>
            <person name="Steenwyk J.L."/>
            <person name="Rokas A."/>
            <person name="Carro J."/>
            <person name="Camarero S."/>
            <person name="Ferreira P."/>
            <person name="Molpeceres G."/>
            <person name="Ruiz-Duenas F.J."/>
            <person name="Serrano A."/>
            <person name="Henrissat B."/>
            <person name="Drula E."/>
            <person name="Hughes K.W."/>
            <person name="Mata J.L."/>
            <person name="Ishikawa N.K."/>
            <person name="Vargas-Isla R."/>
            <person name="Ushijima S."/>
            <person name="Smith C.A."/>
            <person name="Ahrendt S."/>
            <person name="Andreopoulos W."/>
            <person name="He G."/>
            <person name="Labutti K."/>
            <person name="Lipzen A."/>
            <person name="Ng V."/>
            <person name="Sandor L."/>
            <person name="Barry K."/>
            <person name="Martinez A.T."/>
            <person name="Xiao Y."/>
            <person name="Gibbons J.G."/>
            <person name="Terashima K."/>
            <person name="Hibbett D.S."/>
            <person name="Grigoriev I.V."/>
        </authorList>
    </citation>
    <scope>NUCLEOTIDE SEQUENCE</scope>
    <source>
        <strain evidence="11">Sp2 HRB7682 ss15</strain>
    </source>
</reference>
<evidence type="ECO:0000256" key="6">
    <source>
        <dbReference type="ARBA" id="ARBA00023034"/>
    </source>
</evidence>
<comment type="caution">
    <text evidence="11">The sequence shown here is derived from an EMBL/GenBank/DDBJ whole genome shotgun (WGS) entry which is preliminary data.</text>
</comment>
<evidence type="ECO:0000256" key="8">
    <source>
        <dbReference type="ARBA" id="ARBA00031340"/>
    </source>
</evidence>
<comment type="similarity">
    <text evidence="2">Belongs to the COG4 family.</text>
</comment>
<dbReference type="PANTHER" id="PTHR24016">
    <property type="entry name" value="CONSERVED OLIGOMERIC GOLGI COMPLEX SUBUNIT 4"/>
    <property type="match status" value="1"/>
</dbReference>
<feature type="compositionally biased region" description="Polar residues" evidence="9">
    <location>
        <begin position="1"/>
        <end position="12"/>
    </location>
</feature>
<evidence type="ECO:0000256" key="5">
    <source>
        <dbReference type="ARBA" id="ARBA00022927"/>
    </source>
</evidence>
<dbReference type="Gene3D" id="1.10.287.1060">
    <property type="entry name" value="ESAT-6-like"/>
    <property type="match status" value="1"/>
</dbReference>
<dbReference type="GO" id="GO:0000139">
    <property type="term" value="C:Golgi membrane"/>
    <property type="evidence" value="ECO:0007669"/>
    <property type="project" value="UniProtKB-SubCell"/>
</dbReference>
<comment type="subcellular location">
    <subcellularLocation>
        <location evidence="1">Golgi apparatus membrane</location>
        <topology evidence="1">Peripheral membrane protein</topology>
    </subcellularLocation>
</comment>
<dbReference type="Gene3D" id="1.20.58.1970">
    <property type="match status" value="1"/>
</dbReference>
<feature type="domain" description="COG4 transport protein middle alpha-helical bundle" evidence="10">
    <location>
        <begin position="178"/>
        <end position="481"/>
    </location>
</feature>
<dbReference type="AlphaFoldDB" id="A0A9W9DPM7"/>
<protein>
    <recommendedName>
        <fullName evidence="3">Conserved oligomeric Golgi complex subunit 4</fullName>
    </recommendedName>
    <alternativeName>
        <fullName evidence="8">Component of oligomeric Golgi complex 4</fullName>
    </alternativeName>
</protein>
<evidence type="ECO:0000256" key="4">
    <source>
        <dbReference type="ARBA" id="ARBA00022448"/>
    </source>
</evidence>
<keyword evidence="6" id="KW-0333">Golgi apparatus</keyword>
<keyword evidence="7" id="KW-0472">Membrane</keyword>
<dbReference type="GO" id="GO:0015031">
    <property type="term" value="P:protein transport"/>
    <property type="evidence" value="ECO:0007669"/>
    <property type="project" value="UniProtKB-KW"/>
</dbReference>
<dbReference type="SMART" id="SM00762">
    <property type="entry name" value="Cog4"/>
    <property type="match status" value="1"/>
</dbReference>
<evidence type="ECO:0000256" key="2">
    <source>
        <dbReference type="ARBA" id="ARBA00009215"/>
    </source>
</evidence>
<organism evidence="11 12">
    <name type="scientific">Lentinula lateritia</name>
    <dbReference type="NCBI Taxonomy" id="40482"/>
    <lineage>
        <taxon>Eukaryota</taxon>
        <taxon>Fungi</taxon>
        <taxon>Dikarya</taxon>
        <taxon>Basidiomycota</taxon>
        <taxon>Agaricomycotina</taxon>
        <taxon>Agaricomycetes</taxon>
        <taxon>Agaricomycetidae</taxon>
        <taxon>Agaricales</taxon>
        <taxon>Marasmiineae</taxon>
        <taxon>Omphalotaceae</taxon>
        <taxon>Lentinula</taxon>
    </lineage>
</organism>
<evidence type="ECO:0000256" key="7">
    <source>
        <dbReference type="ARBA" id="ARBA00023136"/>
    </source>
</evidence>
<dbReference type="Pfam" id="PF08318">
    <property type="entry name" value="COG4_m"/>
    <property type="match status" value="1"/>
</dbReference>
<evidence type="ECO:0000313" key="12">
    <source>
        <dbReference type="Proteomes" id="UP001150238"/>
    </source>
</evidence>
<dbReference type="EMBL" id="JANVFS010000015">
    <property type="protein sequence ID" value="KAJ4480461.1"/>
    <property type="molecule type" value="Genomic_DNA"/>
</dbReference>
<dbReference type="Pfam" id="PF20663">
    <property type="entry name" value="COG4_N"/>
    <property type="match status" value="1"/>
</dbReference>
<dbReference type="InterPro" id="IPR048684">
    <property type="entry name" value="COG4_C"/>
</dbReference>
<dbReference type="Proteomes" id="UP001150238">
    <property type="component" value="Unassembled WGS sequence"/>
</dbReference>
<evidence type="ECO:0000256" key="1">
    <source>
        <dbReference type="ARBA" id="ARBA00004395"/>
    </source>
</evidence>
<dbReference type="InterPro" id="IPR013167">
    <property type="entry name" value="COG4_M"/>
</dbReference>
<sequence>MAVELTDTTPPSSAIPRPDPRNLTSLPQILSSLSDFESQEAELSTSLTDLLAASEPIAQSLSRLQSLAPQLDDLLKDASILSRNVSSTAKTAERIGGRVQSLDEEMRRIREAGDRVGQVIDLKSSLTALQSSIEASDWESATRHCARAMSLPSEVISGSFAEFAVPTSESHLPPAQTLQEAREHLLHVFRVNFEQASRSRDSTATSRFFKLFPAIGWEKEGLQAYATFVVDSVRVKAPTSAKTSSPLYFIAALTSLFESIAMIVDQHQPVVEKYYGAGKMKAVAERLLDECDRVVKDVMSRWQEERSITRKISEITNKTPMSSMAAAGRRPQASLNQDDELIDPREIDQVIIEMSGMVGRWNLFKKFLLDSFEAPDPTSASLPLDSTASQMVFDEVLVKYYIPLEVWYVRAIIDKAHHLSQPDMTQSATTTTTPDDVFYILKVVLLRLLSTGSLNAVERMAEQLRDILEKDYAVVLKKKLDEVYRSAGTSGQLVRGEKADRENRLAFAVILNDLDVSSSHLERLIRDLLGNGAINQYFLLSQQQAVKDIFASLSSLATKFRSTSRIGIEQLFNQLIRPKLRTFITEVYKDVSYVLDDDSYSNAEYQDLVRKRFVKLWDALMDDYKDSFTDANFRILFGLVLDTLLRPWERFMMGFKFTELGAIRFDRDLRSVTTYLSSQTAFGDGREKFARLQQMSTLLNLDSEEDVDEFYNGSGITWKVSSQEARAIAALKI</sequence>
<name>A0A9W9DPM7_9AGAR</name>